<sequence>MMIDPPRPKSATVVAANENDGYDGWQCIERAGRVHPVAHRRAAHPSEVSVKQRQDEPVGLPEPTSGESQYHRPLVDGRSVARLYRWMQGVGIGCQWKRSEPPGS</sequence>
<dbReference type="AlphaFoldDB" id="A0A182J8Q4"/>
<accession>A0A182J8Q4</accession>
<dbReference type="EnsemblMetazoa" id="AATE013504-RA">
    <property type="protein sequence ID" value="AATE013504-PA.1"/>
    <property type="gene ID" value="AATE013504"/>
</dbReference>
<organism evidence="1">
    <name type="scientific">Anopheles atroparvus</name>
    <name type="common">European mosquito</name>
    <dbReference type="NCBI Taxonomy" id="41427"/>
    <lineage>
        <taxon>Eukaryota</taxon>
        <taxon>Metazoa</taxon>
        <taxon>Ecdysozoa</taxon>
        <taxon>Arthropoda</taxon>
        <taxon>Hexapoda</taxon>
        <taxon>Insecta</taxon>
        <taxon>Pterygota</taxon>
        <taxon>Neoptera</taxon>
        <taxon>Endopterygota</taxon>
        <taxon>Diptera</taxon>
        <taxon>Nematocera</taxon>
        <taxon>Culicoidea</taxon>
        <taxon>Culicidae</taxon>
        <taxon>Anophelinae</taxon>
        <taxon>Anopheles</taxon>
    </lineage>
</organism>
<reference evidence="1" key="1">
    <citation type="submission" date="2022-08" db="UniProtKB">
        <authorList>
            <consortium name="EnsemblMetazoa"/>
        </authorList>
    </citation>
    <scope>IDENTIFICATION</scope>
    <source>
        <strain evidence="1">EBRO</strain>
    </source>
</reference>
<protein>
    <submittedName>
        <fullName evidence="1">Uncharacterized protein</fullName>
    </submittedName>
</protein>
<proteinExistence type="predicted"/>
<name>A0A182J8Q4_ANOAO</name>
<dbReference type="VEuPathDB" id="VectorBase:AATE013504"/>
<evidence type="ECO:0000313" key="1">
    <source>
        <dbReference type="EnsemblMetazoa" id="AATE013504-PA.1"/>
    </source>
</evidence>